<dbReference type="CDD" id="cd13539">
    <property type="entry name" value="PBP2_AvModA"/>
    <property type="match status" value="1"/>
</dbReference>
<dbReference type="GO" id="GO:0015689">
    <property type="term" value="P:molybdate ion transport"/>
    <property type="evidence" value="ECO:0007669"/>
    <property type="project" value="InterPro"/>
</dbReference>
<dbReference type="Gene3D" id="3.40.190.10">
    <property type="entry name" value="Periplasmic binding protein-like II"/>
    <property type="match status" value="2"/>
</dbReference>
<dbReference type="InterPro" id="IPR044084">
    <property type="entry name" value="AvModA-like_subst-bd"/>
</dbReference>
<reference evidence="7 8" key="2">
    <citation type="journal article" date="2015" name="Genome Announc.">
        <title>Genome Sequence of Anoxybacillus flavithermus Strain AK1, a Thermophile Isolated from a Hot Spring in Saudi Arabia.</title>
        <authorList>
            <person name="Khalil A."/>
            <person name="Sivakumar N."/>
            <person name="Qarawi S."/>
        </authorList>
    </citation>
    <scope>NUCLEOTIDE SEQUENCE [LARGE SCALE GENOMIC DNA]</scope>
    <source>
        <strain evidence="7 8">AK1</strain>
    </source>
</reference>
<dbReference type="EMBL" id="APCD01000001">
    <property type="protein sequence ID" value="EMT47262.1"/>
    <property type="molecule type" value="Genomic_DNA"/>
</dbReference>
<evidence type="ECO:0000256" key="1">
    <source>
        <dbReference type="ARBA" id="ARBA00009175"/>
    </source>
</evidence>
<dbReference type="PANTHER" id="PTHR30632">
    <property type="entry name" value="MOLYBDATE-BINDING PERIPLASMIC PROTEIN"/>
    <property type="match status" value="1"/>
</dbReference>
<dbReference type="Pfam" id="PF13531">
    <property type="entry name" value="SBP_bac_11"/>
    <property type="match status" value="1"/>
</dbReference>
<dbReference type="InterPro" id="IPR050682">
    <property type="entry name" value="ModA/WtpA"/>
</dbReference>
<dbReference type="PANTHER" id="PTHR30632:SF14">
    <property type="entry name" value="TUNGSTATE_MOLYBDATE_CHROMATE-BINDING PROTEIN MODA"/>
    <property type="match status" value="1"/>
</dbReference>
<evidence type="ECO:0000256" key="2">
    <source>
        <dbReference type="ARBA" id="ARBA00022505"/>
    </source>
</evidence>
<evidence type="ECO:0000313" key="8">
    <source>
        <dbReference type="Proteomes" id="UP000012085"/>
    </source>
</evidence>
<dbReference type="PIRSF" id="PIRSF004846">
    <property type="entry name" value="ModA"/>
    <property type="match status" value="1"/>
</dbReference>
<protein>
    <submittedName>
        <fullName evidence="7">Molybdenum ABC transporter periplasmic molybdate-binding protein</fullName>
    </submittedName>
</protein>
<organism evidence="7 8">
    <name type="scientific">Anoxybacillus flavithermus AK1</name>
    <dbReference type="NCBI Taxonomy" id="1297581"/>
    <lineage>
        <taxon>Bacteria</taxon>
        <taxon>Bacillati</taxon>
        <taxon>Bacillota</taxon>
        <taxon>Bacilli</taxon>
        <taxon>Bacillales</taxon>
        <taxon>Anoxybacillaceae</taxon>
        <taxon>Anoxybacillus</taxon>
    </lineage>
</organism>
<evidence type="ECO:0000256" key="6">
    <source>
        <dbReference type="SAM" id="SignalP"/>
    </source>
</evidence>
<comment type="caution">
    <text evidence="7">The sequence shown here is derived from an EMBL/GenBank/DDBJ whole genome shotgun (WGS) entry which is preliminary data.</text>
</comment>
<reference evidence="7 8" key="1">
    <citation type="submission" date="2013-03" db="EMBL/GenBank/DDBJ databases">
        <title>Assembly of a new bacterial strain Anoxybacillus flavithermus AK1.</title>
        <authorList>
            <person name="Rajan I."/>
            <person name="PoliReddy D."/>
            <person name="Sugumar T."/>
            <person name="Rathinam K."/>
            <person name="Alqarawi S."/>
            <person name="Khalil A.B."/>
            <person name="Sivakumar N."/>
        </authorList>
    </citation>
    <scope>NUCLEOTIDE SEQUENCE [LARGE SCALE GENOMIC DNA]</scope>
    <source>
        <strain evidence="7 8">AK1</strain>
    </source>
</reference>
<dbReference type="AlphaFoldDB" id="M8D8R1"/>
<proteinExistence type="inferred from homology"/>
<feature type="chain" id="PRO_5038892486" evidence="6">
    <location>
        <begin position="22"/>
        <end position="253"/>
    </location>
</feature>
<dbReference type="NCBIfam" id="TIGR01256">
    <property type="entry name" value="modA"/>
    <property type="match status" value="1"/>
</dbReference>
<dbReference type="GO" id="GO:1901359">
    <property type="term" value="F:tungstate binding"/>
    <property type="evidence" value="ECO:0007669"/>
    <property type="project" value="UniProtKB-ARBA"/>
</dbReference>
<dbReference type="PROSITE" id="PS51257">
    <property type="entry name" value="PROKAR_LIPOPROTEIN"/>
    <property type="match status" value="1"/>
</dbReference>
<keyword evidence="3 5" id="KW-0479">Metal-binding</keyword>
<name>M8D8R1_9BACL</name>
<dbReference type="Proteomes" id="UP000012085">
    <property type="component" value="Unassembled WGS sequence"/>
</dbReference>
<evidence type="ECO:0000313" key="7">
    <source>
        <dbReference type="EMBL" id="EMT47262.1"/>
    </source>
</evidence>
<evidence type="ECO:0000256" key="3">
    <source>
        <dbReference type="ARBA" id="ARBA00022723"/>
    </source>
</evidence>
<feature type="signal peptide" evidence="6">
    <location>
        <begin position="1"/>
        <end position="21"/>
    </location>
</feature>
<dbReference type="GO" id="GO:0030973">
    <property type="term" value="F:molybdate ion binding"/>
    <property type="evidence" value="ECO:0007669"/>
    <property type="project" value="InterPro"/>
</dbReference>
<keyword evidence="2 5" id="KW-0500">Molybdenum</keyword>
<evidence type="ECO:0000256" key="4">
    <source>
        <dbReference type="ARBA" id="ARBA00022729"/>
    </source>
</evidence>
<feature type="binding site" evidence="5">
    <location>
        <position position="63"/>
    </location>
    <ligand>
        <name>molybdate</name>
        <dbReference type="ChEBI" id="CHEBI:36264"/>
    </ligand>
</feature>
<dbReference type="FunFam" id="3.40.190.10:FF:000035">
    <property type="entry name" value="Molybdate ABC transporter substrate-binding protein"/>
    <property type="match status" value="1"/>
</dbReference>
<dbReference type="SUPFAM" id="SSF53850">
    <property type="entry name" value="Periplasmic binding protein-like II"/>
    <property type="match status" value="1"/>
</dbReference>
<feature type="binding site" evidence="5">
    <location>
        <position position="170"/>
    </location>
    <ligand>
        <name>molybdate</name>
        <dbReference type="ChEBI" id="CHEBI:36264"/>
    </ligand>
</feature>
<keyword evidence="4 6" id="KW-0732">Signal</keyword>
<dbReference type="GO" id="GO:0046872">
    <property type="term" value="F:metal ion binding"/>
    <property type="evidence" value="ECO:0007669"/>
    <property type="project" value="UniProtKB-KW"/>
</dbReference>
<gene>
    <name evidence="7" type="ORF">H919_01040</name>
</gene>
<accession>M8D8R1</accession>
<sequence>MKRILFFIMLFLLAACQSLSAQPSSPPTIKVVAAADLTNVFKEIGEQFRKETGTNVTFVFGSSGQLAEQIKQGAPFDVFASAHVKYVDELIREHVAIEKTKNIYAFGRIGLAVKEGVAVTSLEDVSKEEVKKIAIANPDHAPYGLAAKQALERAGLWEQVKQKIVYGRNIADTLTYVESGNVEVAIVALGLMKDHHLPFYLIDERMHDPIRQAIVVTKQTAHEKEAHAFIEFLKGPNGTSIMKKYGFVIPEEE</sequence>
<evidence type="ECO:0000256" key="5">
    <source>
        <dbReference type="PIRSR" id="PIRSR004846-1"/>
    </source>
</evidence>
<dbReference type="PATRIC" id="fig|1297581.3.peg.216"/>
<dbReference type="RefSeq" id="WP_003394286.1">
    <property type="nucleotide sequence ID" value="NZ_APCD01000001.1"/>
</dbReference>
<dbReference type="InterPro" id="IPR005950">
    <property type="entry name" value="ModA"/>
</dbReference>
<comment type="similarity">
    <text evidence="1">Belongs to the bacterial solute-binding protein ModA family.</text>
</comment>